<evidence type="ECO:0000313" key="1">
    <source>
        <dbReference type="EMBL" id="KAI8569524.1"/>
    </source>
</evidence>
<reference evidence="1" key="1">
    <citation type="submission" date="2022-02" db="EMBL/GenBank/DDBJ databases">
        <title>Plant Genome Project.</title>
        <authorList>
            <person name="Zhang R.-G."/>
        </authorList>
    </citation>
    <scope>NUCLEOTIDE SEQUENCE</scope>
    <source>
        <strain evidence="1">AT1</strain>
    </source>
</reference>
<name>A0ACC0PWH9_RHOML</name>
<organism evidence="1 2">
    <name type="scientific">Rhododendron molle</name>
    <name type="common">Chinese azalea</name>
    <name type="synonym">Azalea mollis</name>
    <dbReference type="NCBI Taxonomy" id="49168"/>
    <lineage>
        <taxon>Eukaryota</taxon>
        <taxon>Viridiplantae</taxon>
        <taxon>Streptophyta</taxon>
        <taxon>Embryophyta</taxon>
        <taxon>Tracheophyta</taxon>
        <taxon>Spermatophyta</taxon>
        <taxon>Magnoliopsida</taxon>
        <taxon>eudicotyledons</taxon>
        <taxon>Gunneridae</taxon>
        <taxon>Pentapetalae</taxon>
        <taxon>asterids</taxon>
        <taxon>Ericales</taxon>
        <taxon>Ericaceae</taxon>
        <taxon>Ericoideae</taxon>
        <taxon>Rhodoreae</taxon>
        <taxon>Rhododendron</taxon>
    </lineage>
</organism>
<dbReference type="EMBL" id="CM046389">
    <property type="protein sequence ID" value="KAI8569524.1"/>
    <property type="molecule type" value="Genomic_DNA"/>
</dbReference>
<gene>
    <name evidence="1" type="ORF">RHMOL_Rhmol02G0285300</name>
</gene>
<sequence>MTEEIKSLIRSKFLSPLFIRSRVCGLAVLPYCNTGLFPEAEIIQPPPPSSPPPPPSSPPPPRPSLPAAGDSGELLVDIASEEEDKKPDIDDPL</sequence>
<comment type="caution">
    <text evidence="1">The sequence shown here is derived from an EMBL/GenBank/DDBJ whole genome shotgun (WGS) entry which is preliminary data.</text>
</comment>
<accession>A0ACC0PWH9</accession>
<keyword evidence="2" id="KW-1185">Reference proteome</keyword>
<protein>
    <submittedName>
        <fullName evidence="1">Uncharacterized protein</fullName>
    </submittedName>
</protein>
<evidence type="ECO:0000313" key="2">
    <source>
        <dbReference type="Proteomes" id="UP001062846"/>
    </source>
</evidence>
<dbReference type="Proteomes" id="UP001062846">
    <property type="component" value="Chromosome 2"/>
</dbReference>
<proteinExistence type="predicted"/>